<evidence type="ECO:0000256" key="3">
    <source>
        <dbReference type="PROSITE-ProRule" id="PRU00169"/>
    </source>
</evidence>
<evidence type="ECO:0000259" key="4">
    <source>
        <dbReference type="PROSITE" id="PS50110"/>
    </source>
</evidence>
<dbReference type="Pfam" id="PF00990">
    <property type="entry name" value="GGDEF"/>
    <property type="match status" value="1"/>
</dbReference>
<evidence type="ECO:0000259" key="5">
    <source>
        <dbReference type="PROSITE" id="PS50887"/>
    </source>
</evidence>
<gene>
    <name evidence="6" type="ORF">Megvenef_01667</name>
</gene>
<dbReference type="Pfam" id="PF00072">
    <property type="entry name" value="Response_reg"/>
    <property type="match status" value="2"/>
</dbReference>
<dbReference type="SUPFAM" id="SSF55073">
    <property type="entry name" value="Nucleotide cyclase"/>
    <property type="match status" value="1"/>
</dbReference>
<evidence type="ECO:0000256" key="1">
    <source>
        <dbReference type="ARBA" id="ARBA00012528"/>
    </source>
</evidence>
<evidence type="ECO:0000256" key="2">
    <source>
        <dbReference type="ARBA" id="ARBA00034247"/>
    </source>
</evidence>
<evidence type="ECO:0000313" key="6">
    <source>
        <dbReference type="EMBL" id="MEA0971683.1"/>
    </source>
</evidence>
<proteinExistence type="predicted"/>
<dbReference type="RefSeq" id="WP_322777599.1">
    <property type="nucleotide sequence ID" value="NZ_JARJFB010000212.1"/>
</dbReference>
<name>A0ABU5NET0_9RICK</name>
<dbReference type="CDD" id="cd17538">
    <property type="entry name" value="REC_D1_PleD-like"/>
    <property type="match status" value="1"/>
</dbReference>
<dbReference type="EC" id="2.7.7.65" evidence="1"/>
<dbReference type="Gene3D" id="3.40.50.2300">
    <property type="match status" value="2"/>
</dbReference>
<sequence>MTATVLVVDDLEPNVKLLEAKLLSEYYTVLSANSGAKALELLRQNSVDIVLLDVMMPEMDGFETCKYIKSNPETTHIPVVMVTALSEIEDRVKGLESGADEFLTKPINDTALFARVKSLTRMKTVIDELKLRNKTNEELGGQVVDLKDNFTDSKILLLDDDMIQVKNIKASLSDLTQQVQSLSTPEEIDSLGSFIPDLVIISCQMDVEDPLRIGVMLRSKPVFKNSVIMLLAEEENIPMVIKGMELGINDYFIYPVDKSELKARVKTQLRRKQYQDDLRSELEESFDLSTKDGLTGVFNRRYFDIHIKQMTEKAKTSGQKLCLMMLDMDHFKDVNDTYGHPAGDAVLKTLTNTLKSSFRVTDLIARYGGEEFMVLLGNITLEQGIAIAEKTRANIEAIDFIIPDYSQPLKKTTSIGIVEFQPSESAQDFINRVDKALYEAKETGRNKVVVG</sequence>
<dbReference type="SMART" id="SM00267">
    <property type="entry name" value="GGDEF"/>
    <property type="match status" value="1"/>
</dbReference>
<dbReference type="PANTHER" id="PTHR45138:SF9">
    <property type="entry name" value="DIGUANYLATE CYCLASE DGCM-RELATED"/>
    <property type="match status" value="1"/>
</dbReference>
<reference evidence="6 7" key="1">
    <citation type="submission" date="2023-03" db="EMBL/GenBank/DDBJ databases">
        <title>Host association and intracellularity evolved multiple times independently in the Rickettsiales.</title>
        <authorList>
            <person name="Castelli M."/>
            <person name="Nardi T."/>
            <person name="Gammuto L."/>
            <person name="Bellinzona G."/>
            <person name="Sabaneyeva E."/>
            <person name="Potekhin A."/>
            <person name="Serra V."/>
            <person name="Petroni G."/>
            <person name="Sassera D."/>
        </authorList>
    </citation>
    <scope>NUCLEOTIDE SEQUENCE [LARGE SCALE GENOMIC DNA]</scope>
    <source>
        <strain evidence="6 7">Sr 2-6</strain>
    </source>
</reference>
<organism evidence="6 7">
    <name type="scientific">Candidatus Megaera venefica</name>
    <dbReference type="NCBI Taxonomy" id="2055910"/>
    <lineage>
        <taxon>Bacteria</taxon>
        <taxon>Pseudomonadati</taxon>
        <taxon>Pseudomonadota</taxon>
        <taxon>Alphaproteobacteria</taxon>
        <taxon>Rickettsiales</taxon>
        <taxon>Rickettsiaceae</taxon>
        <taxon>Candidatus Megaera</taxon>
    </lineage>
</organism>
<dbReference type="InterPro" id="IPR000160">
    <property type="entry name" value="GGDEF_dom"/>
</dbReference>
<evidence type="ECO:0000313" key="7">
    <source>
        <dbReference type="Proteomes" id="UP001291687"/>
    </source>
</evidence>
<dbReference type="InterPro" id="IPR011006">
    <property type="entry name" value="CheY-like_superfamily"/>
</dbReference>
<dbReference type="PANTHER" id="PTHR45138">
    <property type="entry name" value="REGULATORY COMPONENTS OF SENSORY TRANSDUCTION SYSTEM"/>
    <property type="match status" value="1"/>
</dbReference>
<dbReference type="InterPro" id="IPR043128">
    <property type="entry name" value="Rev_trsase/Diguanyl_cyclase"/>
</dbReference>
<dbReference type="InterPro" id="IPR001789">
    <property type="entry name" value="Sig_transdc_resp-reg_receiver"/>
</dbReference>
<dbReference type="InterPro" id="IPR029787">
    <property type="entry name" value="Nucleotide_cyclase"/>
</dbReference>
<dbReference type="SMART" id="SM00448">
    <property type="entry name" value="REC"/>
    <property type="match status" value="2"/>
</dbReference>
<comment type="caution">
    <text evidence="6">The sequence shown here is derived from an EMBL/GenBank/DDBJ whole genome shotgun (WGS) entry which is preliminary data.</text>
</comment>
<dbReference type="NCBIfam" id="TIGR00254">
    <property type="entry name" value="GGDEF"/>
    <property type="match status" value="1"/>
</dbReference>
<dbReference type="EMBL" id="JARJFB010000212">
    <property type="protein sequence ID" value="MEA0971683.1"/>
    <property type="molecule type" value="Genomic_DNA"/>
</dbReference>
<keyword evidence="3" id="KW-0597">Phosphoprotein</keyword>
<feature type="modified residue" description="4-aspartylphosphate" evidence="3">
    <location>
        <position position="53"/>
    </location>
</feature>
<keyword evidence="7" id="KW-1185">Reference proteome</keyword>
<comment type="caution">
    <text evidence="3">Lacks conserved residue(s) required for the propagation of feature annotation.</text>
</comment>
<dbReference type="InterPro" id="IPR050469">
    <property type="entry name" value="Diguanylate_Cyclase"/>
</dbReference>
<dbReference type="SUPFAM" id="SSF52172">
    <property type="entry name" value="CheY-like"/>
    <property type="match status" value="2"/>
</dbReference>
<feature type="domain" description="GGDEF" evidence="5">
    <location>
        <begin position="319"/>
        <end position="451"/>
    </location>
</feature>
<feature type="domain" description="Response regulatory" evidence="4">
    <location>
        <begin position="4"/>
        <end position="120"/>
    </location>
</feature>
<feature type="domain" description="Response regulatory" evidence="4">
    <location>
        <begin position="154"/>
        <end position="269"/>
    </location>
</feature>
<dbReference type="Gene3D" id="3.30.70.270">
    <property type="match status" value="1"/>
</dbReference>
<dbReference type="PROSITE" id="PS50887">
    <property type="entry name" value="GGDEF"/>
    <property type="match status" value="1"/>
</dbReference>
<dbReference type="Proteomes" id="UP001291687">
    <property type="component" value="Unassembled WGS sequence"/>
</dbReference>
<dbReference type="CDD" id="cd01949">
    <property type="entry name" value="GGDEF"/>
    <property type="match status" value="1"/>
</dbReference>
<protein>
    <recommendedName>
        <fullName evidence="1">diguanylate cyclase</fullName>
        <ecNumber evidence="1">2.7.7.65</ecNumber>
    </recommendedName>
</protein>
<comment type="catalytic activity">
    <reaction evidence="2">
        <text>2 GTP = 3',3'-c-di-GMP + 2 diphosphate</text>
        <dbReference type="Rhea" id="RHEA:24898"/>
        <dbReference type="ChEBI" id="CHEBI:33019"/>
        <dbReference type="ChEBI" id="CHEBI:37565"/>
        <dbReference type="ChEBI" id="CHEBI:58805"/>
        <dbReference type="EC" id="2.7.7.65"/>
    </reaction>
</comment>
<dbReference type="PROSITE" id="PS50110">
    <property type="entry name" value="RESPONSE_REGULATORY"/>
    <property type="match status" value="2"/>
</dbReference>
<dbReference type="NCBIfam" id="NF007135">
    <property type="entry name" value="PRK09581.1"/>
    <property type="match status" value="1"/>
</dbReference>
<accession>A0ABU5NET0</accession>